<protein>
    <submittedName>
        <fullName evidence="2">Uncharacterized protein</fullName>
    </submittedName>
</protein>
<organism evidence="2 3">
    <name type="scientific">Senna tora</name>
    <dbReference type="NCBI Taxonomy" id="362788"/>
    <lineage>
        <taxon>Eukaryota</taxon>
        <taxon>Viridiplantae</taxon>
        <taxon>Streptophyta</taxon>
        <taxon>Embryophyta</taxon>
        <taxon>Tracheophyta</taxon>
        <taxon>Spermatophyta</taxon>
        <taxon>Magnoliopsida</taxon>
        <taxon>eudicotyledons</taxon>
        <taxon>Gunneridae</taxon>
        <taxon>Pentapetalae</taxon>
        <taxon>rosids</taxon>
        <taxon>fabids</taxon>
        <taxon>Fabales</taxon>
        <taxon>Fabaceae</taxon>
        <taxon>Caesalpinioideae</taxon>
        <taxon>Cassia clade</taxon>
        <taxon>Senna</taxon>
    </lineage>
</organism>
<evidence type="ECO:0000313" key="2">
    <source>
        <dbReference type="EMBL" id="KAF7804373.1"/>
    </source>
</evidence>
<dbReference type="Proteomes" id="UP000634136">
    <property type="component" value="Unassembled WGS sequence"/>
</dbReference>
<evidence type="ECO:0000256" key="1">
    <source>
        <dbReference type="SAM" id="MobiDB-lite"/>
    </source>
</evidence>
<feature type="region of interest" description="Disordered" evidence="1">
    <location>
        <begin position="1"/>
        <end position="26"/>
    </location>
</feature>
<name>A0A834SKT6_9FABA</name>
<reference evidence="2" key="1">
    <citation type="submission" date="2020-09" db="EMBL/GenBank/DDBJ databases">
        <title>Genome-Enabled Discovery of Anthraquinone Biosynthesis in Senna tora.</title>
        <authorList>
            <person name="Kang S.-H."/>
            <person name="Pandey R.P."/>
            <person name="Lee C.-M."/>
            <person name="Sim J.-S."/>
            <person name="Jeong J.-T."/>
            <person name="Choi B.-S."/>
            <person name="Jung M."/>
            <person name="Ginzburg D."/>
            <person name="Zhao K."/>
            <person name="Won S.Y."/>
            <person name="Oh T.-J."/>
            <person name="Yu Y."/>
            <person name="Kim N.-H."/>
            <person name="Lee O.R."/>
            <person name="Lee T.-H."/>
            <person name="Bashyal P."/>
            <person name="Kim T.-S."/>
            <person name="Lee W.-H."/>
            <person name="Kawkins C."/>
            <person name="Kim C.-K."/>
            <person name="Kim J.S."/>
            <person name="Ahn B.O."/>
            <person name="Rhee S.Y."/>
            <person name="Sohng J.K."/>
        </authorList>
    </citation>
    <scope>NUCLEOTIDE SEQUENCE</scope>
    <source>
        <tissue evidence="2">Leaf</tissue>
    </source>
</reference>
<evidence type="ECO:0000313" key="3">
    <source>
        <dbReference type="Proteomes" id="UP000634136"/>
    </source>
</evidence>
<sequence length="26" mass="3037">MGNGKSGWNSAWENSTWKKGIMKWRP</sequence>
<proteinExistence type="predicted"/>
<keyword evidence="3" id="KW-1185">Reference proteome</keyword>
<comment type="caution">
    <text evidence="2">The sequence shown here is derived from an EMBL/GenBank/DDBJ whole genome shotgun (WGS) entry which is preliminary data.</text>
</comment>
<dbReference type="AlphaFoldDB" id="A0A834SKT6"/>
<accession>A0A834SKT6</accession>
<feature type="compositionally biased region" description="Polar residues" evidence="1">
    <location>
        <begin position="1"/>
        <end position="17"/>
    </location>
</feature>
<dbReference type="EMBL" id="JAAIUW010000013">
    <property type="protein sequence ID" value="KAF7804373.1"/>
    <property type="molecule type" value="Genomic_DNA"/>
</dbReference>
<gene>
    <name evidence="2" type="ORF">G2W53_043484</name>
</gene>